<proteinExistence type="predicted"/>
<keyword evidence="2" id="KW-0408">Iron</keyword>
<dbReference type="Gene3D" id="3.30.70.20">
    <property type="match status" value="1"/>
</dbReference>
<dbReference type="InterPro" id="IPR017896">
    <property type="entry name" value="4Fe4S_Fe-S-bd"/>
</dbReference>
<gene>
    <name evidence="5" type="ORF">K8U72_08205</name>
</gene>
<dbReference type="PANTHER" id="PTHR43122:SF1">
    <property type="entry name" value="IRON-SULFUR-BINDING PROTEIN"/>
    <property type="match status" value="1"/>
</dbReference>
<evidence type="ECO:0000259" key="4">
    <source>
        <dbReference type="PROSITE" id="PS51379"/>
    </source>
</evidence>
<reference evidence="5" key="2">
    <citation type="submission" date="2021-09" db="EMBL/GenBank/DDBJ databases">
        <authorList>
            <person name="Gilroy R."/>
        </authorList>
    </citation>
    <scope>NUCLEOTIDE SEQUENCE</scope>
    <source>
        <strain evidence="5">CHK124-7917</strain>
    </source>
</reference>
<dbReference type="RefSeq" id="WP_273446393.1">
    <property type="nucleotide sequence ID" value="NZ_CALUGK010000003.1"/>
</dbReference>
<dbReference type="PROSITE" id="PS00198">
    <property type="entry name" value="4FE4S_FER_1"/>
    <property type="match status" value="1"/>
</dbReference>
<dbReference type="Pfam" id="PF13237">
    <property type="entry name" value="Fer4_10"/>
    <property type="match status" value="1"/>
</dbReference>
<dbReference type="InterPro" id="IPR017900">
    <property type="entry name" value="4Fe4S_Fe_S_CS"/>
</dbReference>
<name>A0A921KLI7_9ACTN</name>
<dbReference type="SUPFAM" id="SSF54862">
    <property type="entry name" value="4Fe-4S ferredoxins"/>
    <property type="match status" value="1"/>
</dbReference>
<dbReference type="GO" id="GO:0051536">
    <property type="term" value="F:iron-sulfur cluster binding"/>
    <property type="evidence" value="ECO:0007669"/>
    <property type="project" value="UniProtKB-KW"/>
</dbReference>
<comment type="caution">
    <text evidence="5">The sequence shown here is derived from an EMBL/GenBank/DDBJ whole genome shotgun (WGS) entry which is preliminary data.</text>
</comment>
<dbReference type="Proteomes" id="UP000697330">
    <property type="component" value="Unassembled WGS sequence"/>
</dbReference>
<dbReference type="AlphaFoldDB" id="A0A921KLI7"/>
<evidence type="ECO:0000313" key="6">
    <source>
        <dbReference type="Proteomes" id="UP000697330"/>
    </source>
</evidence>
<keyword evidence="1" id="KW-0479">Metal-binding</keyword>
<sequence length="70" mass="7680">MDDESRRIWVADEGCIGCRLCERACPAGAMRVEDKQARIDYALCIACGMCATKCRKGVIHDTLGIYAPAQ</sequence>
<evidence type="ECO:0000256" key="2">
    <source>
        <dbReference type="ARBA" id="ARBA00023004"/>
    </source>
</evidence>
<feature type="domain" description="4Fe-4S ferredoxin-type" evidence="4">
    <location>
        <begin position="36"/>
        <end position="64"/>
    </location>
</feature>
<dbReference type="GO" id="GO:0046872">
    <property type="term" value="F:metal ion binding"/>
    <property type="evidence" value="ECO:0007669"/>
    <property type="project" value="UniProtKB-KW"/>
</dbReference>
<evidence type="ECO:0000256" key="3">
    <source>
        <dbReference type="ARBA" id="ARBA00023014"/>
    </source>
</evidence>
<protein>
    <submittedName>
        <fullName evidence="5">4Fe-4S binding protein</fullName>
    </submittedName>
</protein>
<evidence type="ECO:0000313" key="5">
    <source>
        <dbReference type="EMBL" id="HJF45742.1"/>
    </source>
</evidence>
<reference evidence="5" key="1">
    <citation type="journal article" date="2021" name="PeerJ">
        <title>Extensive microbial diversity within the chicken gut microbiome revealed by metagenomics and culture.</title>
        <authorList>
            <person name="Gilroy R."/>
            <person name="Ravi A."/>
            <person name="Getino M."/>
            <person name="Pursley I."/>
            <person name="Horton D.L."/>
            <person name="Alikhan N.F."/>
            <person name="Baker D."/>
            <person name="Gharbi K."/>
            <person name="Hall N."/>
            <person name="Watson M."/>
            <person name="Adriaenssens E.M."/>
            <person name="Foster-Nyarko E."/>
            <person name="Jarju S."/>
            <person name="Secka A."/>
            <person name="Antonio M."/>
            <person name="Oren A."/>
            <person name="Chaudhuri R.R."/>
            <person name="La Ragione R."/>
            <person name="Hildebrand F."/>
            <person name="Pallen M.J."/>
        </authorList>
    </citation>
    <scope>NUCLEOTIDE SEQUENCE</scope>
    <source>
        <strain evidence="5">CHK124-7917</strain>
    </source>
</reference>
<keyword evidence="3" id="KW-0411">Iron-sulfur</keyword>
<feature type="domain" description="4Fe-4S ferredoxin-type" evidence="4">
    <location>
        <begin position="6"/>
        <end position="35"/>
    </location>
</feature>
<evidence type="ECO:0000256" key="1">
    <source>
        <dbReference type="ARBA" id="ARBA00022723"/>
    </source>
</evidence>
<dbReference type="EMBL" id="DYWQ01000123">
    <property type="protein sequence ID" value="HJF45742.1"/>
    <property type="molecule type" value="Genomic_DNA"/>
</dbReference>
<organism evidence="5 6">
    <name type="scientific">Thermophilibacter provencensis</name>
    <dbReference type="NCBI Taxonomy" id="1852386"/>
    <lineage>
        <taxon>Bacteria</taxon>
        <taxon>Bacillati</taxon>
        <taxon>Actinomycetota</taxon>
        <taxon>Coriobacteriia</taxon>
        <taxon>Coriobacteriales</taxon>
        <taxon>Atopobiaceae</taxon>
        <taxon>Thermophilibacter</taxon>
    </lineage>
</organism>
<dbReference type="PROSITE" id="PS51379">
    <property type="entry name" value="4FE4S_FER_2"/>
    <property type="match status" value="2"/>
</dbReference>
<dbReference type="PANTHER" id="PTHR43122">
    <property type="entry name" value="FERREDOXIN SUBUNIT OF PYRUVATE:FLAVODOXIN OXIDOREDUCTASE-RELATED"/>
    <property type="match status" value="1"/>
</dbReference>
<accession>A0A921KLI7</accession>